<proteinExistence type="predicted"/>
<gene>
    <name evidence="1" type="ORF">HNQ38_002034</name>
</gene>
<evidence type="ECO:0008006" key="3">
    <source>
        <dbReference type="Google" id="ProtNLM"/>
    </source>
</evidence>
<organism evidence="1 2">
    <name type="scientific">Desulfovibrio intestinalis</name>
    <dbReference type="NCBI Taxonomy" id="58621"/>
    <lineage>
        <taxon>Bacteria</taxon>
        <taxon>Pseudomonadati</taxon>
        <taxon>Thermodesulfobacteriota</taxon>
        <taxon>Desulfovibrionia</taxon>
        <taxon>Desulfovibrionales</taxon>
        <taxon>Desulfovibrionaceae</taxon>
        <taxon>Desulfovibrio</taxon>
    </lineage>
</organism>
<dbReference type="Proteomes" id="UP000539075">
    <property type="component" value="Unassembled WGS sequence"/>
</dbReference>
<protein>
    <recommendedName>
        <fullName evidence="3">Replicative helicase inhibitor G39P N-terminal domain-containing protein</fullName>
    </recommendedName>
</protein>
<accession>A0A7W8C3Y5</accession>
<sequence length="123" mass="13735">MATKQRISAELARMAVTYRHPLDADELRALVSTWDELCSDLSDSEFIAACKAHMRKSSFFPCPANVLREHAERPVKMDLPALPLEPEAKTPQLGCLVLAAFRGDPEAQAAIENMRQQPSRVMQ</sequence>
<dbReference type="AlphaFoldDB" id="A0A7W8C3Y5"/>
<name>A0A7W8C3Y5_9BACT</name>
<dbReference type="EMBL" id="JACHGO010000005">
    <property type="protein sequence ID" value="MBB5143934.1"/>
    <property type="molecule type" value="Genomic_DNA"/>
</dbReference>
<evidence type="ECO:0000313" key="2">
    <source>
        <dbReference type="Proteomes" id="UP000539075"/>
    </source>
</evidence>
<dbReference type="Gene3D" id="1.10.8.200">
    <property type="entry name" value="Replisome organizer (g39p helicase loader/inhibitor protein)"/>
    <property type="match status" value="1"/>
</dbReference>
<comment type="caution">
    <text evidence="1">The sequence shown here is derived from an EMBL/GenBank/DDBJ whole genome shotgun (WGS) entry which is preliminary data.</text>
</comment>
<keyword evidence="2" id="KW-1185">Reference proteome</keyword>
<evidence type="ECO:0000313" key="1">
    <source>
        <dbReference type="EMBL" id="MBB5143934.1"/>
    </source>
</evidence>
<dbReference type="RefSeq" id="WP_183719887.1">
    <property type="nucleotide sequence ID" value="NZ_JACHGO010000005.1"/>
</dbReference>
<reference evidence="1 2" key="1">
    <citation type="submission" date="2020-08" db="EMBL/GenBank/DDBJ databases">
        <title>Genomic Encyclopedia of Type Strains, Phase IV (KMG-IV): sequencing the most valuable type-strain genomes for metagenomic binning, comparative biology and taxonomic classification.</title>
        <authorList>
            <person name="Goeker M."/>
        </authorList>
    </citation>
    <scope>NUCLEOTIDE SEQUENCE [LARGE SCALE GENOMIC DNA]</scope>
    <source>
        <strain evidence="1 2">DSM 11275</strain>
    </source>
</reference>